<dbReference type="eggNOG" id="COG0697">
    <property type="taxonomic scope" value="Bacteria"/>
</dbReference>
<keyword evidence="4 6" id="KW-1133">Transmembrane helix</keyword>
<feature type="transmembrane region" description="Helical" evidence="6">
    <location>
        <begin position="146"/>
        <end position="163"/>
    </location>
</feature>
<evidence type="ECO:0000259" key="7">
    <source>
        <dbReference type="Pfam" id="PF00892"/>
    </source>
</evidence>
<proteinExistence type="predicted"/>
<feature type="transmembrane region" description="Helical" evidence="6">
    <location>
        <begin position="269"/>
        <end position="288"/>
    </location>
</feature>
<dbReference type="Pfam" id="PF00892">
    <property type="entry name" value="EamA"/>
    <property type="match status" value="2"/>
</dbReference>
<name>F4L6Q3_HALH1</name>
<feature type="transmembrane region" description="Helical" evidence="6">
    <location>
        <begin position="205"/>
        <end position="226"/>
    </location>
</feature>
<dbReference type="HOGENOM" id="CLU_033863_9_0_10"/>
<dbReference type="STRING" id="760192.Halhy_3021"/>
<dbReference type="AlphaFoldDB" id="F4L6Q3"/>
<evidence type="ECO:0000313" key="8">
    <source>
        <dbReference type="EMBL" id="AEE50884.1"/>
    </source>
</evidence>
<feature type="transmembrane region" description="Helical" evidence="6">
    <location>
        <begin position="91"/>
        <end position="116"/>
    </location>
</feature>
<feature type="transmembrane region" description="Helical" evidence="6">
    <location>
        <begin position="122"/>
        <end position="139"/>
    </location>
</feature>
<feature type="domain" description="EamA" evidence="7">
    <location>
        <begin position="176"/>
        <end position="311"/>
    </location>
</feature>
<reference evidence="8 9" key="1">
    <citation type="journal article" date="2011" name="Stand. Genomic Sci.">
        <title>Complete genome sequence of Haliscomenobacter hydrossis type strain (O).</title>
        <authorList>
            <consortium name="US DOE Joint Genome Institute (JGI-PGF)"/>
            <person name="Daligault H."/>
            <person name="Lapidus A."/>
            <person name="Zeytun A."/>
            <person name="Nolan M."/>
            <person name="Lucas S."/>
            <person name="Del Rio T.G."/>
            <person name="Tice H."/>
            <person name="Cheng J.F."/>
            <person name="Tapia R."/>
            <person name="Han C."/>
            <person name="Goodwin L."/>
            <person name="Pitluck S."/>
            <person name="Liolios K."/>
            <person name="Pagani I."/>
            <person name="Ivanova N."/>
            <person name="Huntemann M."/>
            <person name="Mavromatis K."/>
            <person name="Mikhailova N."/>
            <person name="Pati A."/>
            <person name="Chen A."/>
            <person name="Palaniappan K."/>
            <person name="Land M."/>
            <person name="Hauser L."/>
            <person name="Brambilla E.M."/>
            <person name="Rohde M."/>
            <person name="Verbarg S."/>
            <person name="Goker M."/>
            <person name="Bristow J."/>
            <person name="Eisen J.A."/>
            <person name="Markowitz V."/>
            <person name="Hugenholtz P."/>
            <person name="Kyrpides N.C."/>
            <person name="Klenk H.P."/>
            <person name="Woyke T."/>
        </authorList>
    </citation>
    <scope>NUCLEOTIDE SEQUENCE [LARGE SCALE GENOMIC DNA]</scope>
    <source>
        <strain evidence="9">ATCC 27775 / DSM 1100 / LMG 10767 / O</strain>
    </source>
</reference>
<accession>F4L6Q3</accession>
<dbReference type="SUPFAM" id="SSF103481">
    <property type="entry name" value="Multidrug resistance efflux transporter EmrE"/>
    <property type="match status" value="2"/>
</dbReference>
<organism evidence="8 9">
    <name type="scientific">Haliscomenobacter hydrossis (strain ATCC 27775 / DSM 1100 / LMG 10767 / O)</name>
    <dbReference type="NCBI Taxonomy" id="760192"/>
    <lineage>
        <taxon>Bacteria</taxon>
        <taxon>Pseudomonadati</taxon>
        <taxon>Bacteroidota</taxon>
        <taxon>Saprospiria</taxon>
        <taxon>Saprospirales</taxon>
        <taxon>Haliscomenobacteraceae</taxon>
        <taxon>Haliscomenobacter</taxon>
    </lineage>
</organism>
<dbReference type="EMBL" id="CP002691">
    <property type="protein sequence ID" value="AEE50884.1"/>
    <property type="molecule type" value="Genomic_DNA"/>
</dbReference>
<protein>
    <recommendedName>
        <fullName evidence="7">EamA domain-containing protein</fullName>
    </recommendedName>
</protein>
<comment type="subcellular location">
    <subcellularLocation>
        <location evidence="1">Cell membrane</location>
        <topology evidence="1">Multi-pass membrane protein</topology>
    </subcellularLocation>
</comment>
<dbReference type="PANTHER" id="PTHR42920">
    <property type="entry name" value="OS03G0707200 PROTEIN-RELATED"/>
    <property type="match status" value="1"/>
</dbReference>
<keyword evidence="2" id="KW-1003">Cell membrane</keyword>
<feature type="transmembrane region" description="Helical" evidence="6">
    <location>
        <begin position="238"/>
        <end position="257"/>
    </location>
</feature>
<feature type="transmembrane region" description="Helical" evidence="6">
    <location>
        <begin position="20"/>
        <end position="39"/>
    </location>
</feature>
<dbReference type="InterPro" id="IPR051258">
    <property type="entry name" value="Diverse_Substrate_Transporter"/>
</dbReference>
<evidence type="ECO:0000256" key="2">
    <source>
        <dbReference type="ARBA" id="ARBA00022475"/>
    </source>
</evidence>
<feature type="domain" description="EamA" evidence="7">
    <location>
        <begin position="22"/>
        <end position="162"/>
    </location>
</feature>
<dbReference type="GO" id="GO:0005886">
    <property type="term" value="C:plasma membrane"/>
    <property type="evidence" value="ECO:0007669"/>
    <property type="project" value="UniProtKB-SubCell"/>
</dbReference>
<feature type="transmembrane region" description="Helical" evidence="6">
    <location>
        <begin position="51"/>
        <end position="71"/>
    </location>
</feature>
<keyword evidence="9" id="KW-1185">Reference proteome</keyword>
<feature type="transmembrane region" description="Helical" evidence="6">
    <location>
        <begin position="294"/>
        <end position="312"/>
    </location>
</feature>
<keyword evidence="5 6" id="KW-0472">Membrane</keyword>
<dbReference type="RefSeq" id="WP_013765427.1">
    <property type="nucleotide sequence ID" value="NC_015510.1"/>
</dbReference>
<dbReference type="InterPro" id="IPR037185">
    <property type="entry name" value="EmrE-like"/>
</dbReference>
<evidence type="ECO:0000256" key="6">
    <source>
        <dbReference type="SAM" id="Phobius"/>
    </source>
</evidence>
<dbReference type="Gene3D" id="1.10.3730.20">
    <property type="match status" value="1"/>
</dbReference>
<evidence type="ECO:0000313" key="9">
    <source>
        <dbReference type="Proteomes" id="UP000008461"/>
    </source>
</evidence>
<dbReference type="OrthoDB" id="9813617at2"/>
<dbReference type="InterPro" id="IPR000620">
    <property type="entry name" value="EamA_dom"/>
</dbReference>
<dbReference type="KEGG" id="hhy:Halhy_3021"/>
<evidence type="ECO:0000256" key="1">
    <source>
        <dbReference type="ARBA" id="ARBA00004651"/>
    </source>
</evidence>
<reference key="2">
    <citation type="submission" date="2011-04" db="EMBL/GenBank/DDBJ databases">
        <title>Complete sequence of chromosome of Haliscomenobacter hydrossis DSM 1100.</title>
        <authorList>
            <consortium name="US DOE Joint Genome Institute (JGI-PGF)"/>
            <person name="Lucas S."/>
            <person name="Han J."/>
            <person name="Lapidus A."/>
            <person name="Bruce D."/>
            <person name="Goodwin L."/>
            <person name="Pitluck S."/>
            <person name="Peters L."/>
            <person name="Kyrpides N."/>
            <person name="Mavromatis K."/>
            <person name="Ivanova N."/>
            <person name="Ovchinnikova G."/>
            <person name="Pagani I."/>
            <person name="Daligault H."/>
            <person name="Detter J.C."/>
            <person name="Han C."/>
            <person name="Land M."/>
            <person name="Hauser L."/>
            <person name="Markowitz V."/>
            <person name="Cheng J.-F."/>
            <person name="Hugenholtz P."/>
            <person name="Woyke T."/>
            <person name="Wu D."/>
            <person name="Verbarg S."/>
            <person name="Frueling A."/>
            <person name="Brambilla E."/>
            <person name="Klenk H.-P."/>
            <person name="Eisen J.A."/>
        </authorList>
    </citation>
    <scope>NUCLEOTIDE SEQUENCE</scope>
    <source>
        <strain>DSM 1100</strain>
    </source>
</reference>
<feature type="transmembrane region" description="Helical" evidence="6">
    <location>
        <begin position="175"/>
        <end position="193"/>
    </location>
</feature>
<keyword evidence="3 6" id="KW-0812">Transmembrane</keyword>
<evidence type="ECO:0000256" key="3">
    <source>
        <dbReference type="ARBA" id="ARBA00022692"/>
    </source>
</evidence>
<dbReference type="Proteomes" id="UP000008461">
    <property type="component" value="Chromosome"/>
</dbReference>
<gene>
    <name evidence="8" type="ordered locus">Halhy_3021</name>
</gene>
<dbReference type="PANTHER" id="PTHR42920:SF5">
    <property type="entry name" value="EAMA DOMAIN-CONTAINING PROTEIN"/>
    <property type="match status" value="1"/>
</dbReference>
<evidence type="ECO:0000256" key="4">
    <source>
        <dbReference type="ARBA" id="ARBA00022989"/>
    </source>
</evidence>
<evidence type="ECO:0000256" key="5">
    <source>
        <dbReference type="ARBA" id="ARBA00023136"/>
    </source>
</evidence>
<sequence length="313" mass="34652">MSATTTSSVPENIFSQRRRIIASVLVLIAALCFSAKAVLVKLAYRYEIDSISLLTLRMVFSLPFFLAIAIWAKNRAVKENRHIILSRREWFYIFILGLSGYYLASMLDFIGLAYITAGLERLILFLYPTMVLGMNVLFFKKTVTRVQWIALALTYGGVALALLDRTQLGVGSNVPLGAILIFFSGFTYAIYLVGSGQYIAKVGSLRYTCLAMIAASIGVIAQHGIIYQWDLWHYPLQVYTLSIIMAIFSTVLPTFMMSEAIRIIGSGNVAIIGSIGPVVTIILGYFLLGESFGIWQLLGTILVIIGVLRISLK</sequence>